<dbReference type="PROSITE" id="PS00107">
    <property type="entry name" value="PROTEIN_KINASE_ATP"/>
    <property type="match status" value="1"/>
</dbReference>
<organism evidence="24">
    <name type="scientific">Brachypodium distachyon</name>
    <name type="common">Purple false brome</name>
    <name type="synonym">Trachynia distachya</name>
    <dbReference type="NCBI Taxonomy" id="15368"/>
    <lineage>
        <taxon>Eukaryota</taxon>
        <taxon>Viridiplantae</taxon>
        <taxon>Streptophyta</taxon>
        <taxon>Embryophyta</taxon>
        <taxon>Tracheophyta</taxon>
        <taxon>Spermatophyta</taxon>
        <taxon>Magnoliopsida</taxon>
        <taxon>Liliopsida</taxon>
        <taxon>Poales</taxon>
        <taxon>Poaceae</taxon>
        <taxon>BOP clade</taxon>
        <taxon>Pooideae</taxon>
        <taxon>Stipodae</taxon>
        <taxon>Brachypodieae</taxon>
        <taxon>Brachypodium</taxon>
    </lineage>
</organism>
<dbReference type="Proteomes" id="UP000008810">
    <property type="component" value="Chromosome 4"/>
</dbReference>
<keyword evidence="12 21" id="KW-0547">Nucleotide-binding</keyword>
<keyword evidence="7" id="KW-0433">Leucine-rich repeat</keyword>
<dbReference type="InterPro" id="IPR051716">
    <property type="entry name" value="Plant_RL_S/T_kinase"/>
</dbReference>
<dbReference type="FunFam" id="3.80.10.10:FF:000041">
    <property type="entry name" value="LRR receptor-like serine/threonine-protein kinase ERECTA"/>
    <property type="match status" value="1"/>
</dbReference>
<dbReference type="InterPro" id="IPR055414">
    <property type="entry name" value="LRR_R13L4/SHOC2-like"/>
</dbReference>
<feature type="domain" description="Protein kinase" evidence="23">
    <location>
        <begin position="801"/>
        <end position="1069"/>
    </location>
</feature>
<evidence type="ECO:0000256" key="3">
    <source>
        <dbReference type="ARBA" id="ARBA00012513"/>
    </source>
</evidence>
<dbReference type="Pfam" id="PF23598">
    <property type="entry name" value="LRR_14"/>
    <property type="match status" value="1"/>
</dbReference>
<dbReference type="ExpressionAtlas" id="A0A0Q3J2S9">
    <property type="expression patterns" value="differential"/>
</dbReference>
<dbReference type="Gene3D" id="3.80.10.10">
    <property type="entry name" value="Ribonuclease Inhibitor"/>
    <property type="match status" value="4"/>
</dbReference>
<dbReference type="InterPro" id="IPR017441">
    <property type="entry name" value="Protein_kinase_ATP_BS"/>
</dbReference>
<evidence type="ECO:0000256" key="10">
    <source>
        <dbReference type="ARBA" id="ARBA00022729"/>
    </source>
</evidence>
<keyword evidence="17" id="KW-0675">Receptor</keyword>
<evidence type="ECO:0000256" key="1">
    <source>
        <dbReference type="ARBA" id="ARBA00004162"/>
    </source>
</evidence>
<dbReference type="Pfam" id="PF00069">
    <property type="entry name" value="Pkinase"/>
    <property type="match status" value="1"/>
</dbReference>
<dbReference type="PRINTS" id="PR00019">
    <property type="entry name" value="LEURICHRPT"/>
</dbReference>
<dbReference type="SMART" id="SM00365">
    <property type="entry name" value="LRR_SD22"/>
    <property type="match status" value="7"/>
</dbReference>
<evidence type="ECO:0000256" key="2">
    <source>
        <dbReference type="ARBA" id="ARBA00004479"/>
    </source>
</evidence>
<evidence type="ECO:0000256" key="18">
    <source>
        <dbReference type="ARBA" id="ARBA00023180"/>
    </source>
</evidence>
<evidence type="ECO:0000256" key="9">
    <source>
        <dbReference type="ARBA" id="ARBA00022692"/>
    </source>
</evidence>
<dbReference type="FunFam" id="1.10.510.10:FF:000479">
    <property type="entry name" value="Leucine-rich repeat receptor-like protein kinase"/>
    <property type="match status" value="1"/>
</dbReference>
<reference evidence="24" key="2">
    <citation type="submission" date="2017-06" db="EMBL/GenBank/DDBJ databases">
        <title>WGS assembly of Brachypodium distachyon.</title>
        <authorList>
            <consortium name="The International Brachypodium Initiative"/>
            <person name="Lucas S."/>
            <person name="Harmon-Smith M."/>
            <person name="Lail K."/>
            <person name="Tice H."/>
            <person name="Grimwood J."/>
            <person name="Bruce D."/>
            <person name="Barry K."/>
            <person name="Shu S."/>
            <person name="Lindquist E."/>
            <person name="Wang M."/>
            <person name="Pitluck S."/>
            <person name="Vogel J.P."/>
            <person name="Garvin D.F."/>
            <person name="Mockler T.C."/>
            <person name="Schmutz J."/>
            <person name="Rokhsar D."/>
            <person name="Bevan M.W."/>
        </authorList>
    </citation>
    <scope>NUCLEOTIDE SEQUENCE</scope>
    <source>
        <strain evidence="24">Bd21</strain>
    </source>
</reference>
<evidence type="ECO:0000313" key="25">
    <source>
        <dbReference type="EnsemblPlants" id="KQJ92632"/>
    </source>
</evidence>
<dbReference type="Gene3D" id="1.10.510.10">
    <property type="entry name" value="Transferase(Phosphotransferase) domain 1"/>
    <property type="match status" value="1"/>
</dbReference>
<keyword evidence="9 22" id="KW-0812">Transmembrane</keyword>
<dbReference type="Gramene" id="KQJ92632">
    <property type="protein sequence ID" value="KQJ92632"/>
    <property type="gene ID" value="BRADI_4g44901v3"/>
</dbReference>
<dbReference type="InterPro" id="IPR003591">
    <property type="entry name" value="Leu-rich_rpt_typical-subtyp"/>
</dbReference>
<keyword evidence="6" id="KW-0597">Phosphoprotein</keyword>
<dbReference type="InterPro" id="IPR011009">
    <property type="entry name" value="Kinase-like_dom_sf"/>
</dbReference>
<dbReference type="FunFam" id="3.30.200.20:FF:000309">
    <property type="entry name" value="Leucine-rich repeat receptor protein kinase MSP1"/>
    <property type="match status" value="1"/>
</dbReference>
<dbReference type="SMART" id="SM00369">
    <property type="entry name" value="LRR_TYP"/>
    <property type="match status" value="12"/>
</dbReference>
<dbReference type="EC" id="2.7.11.1" evidence="3"/>
<proteinExistence type="predicted"/>
<evidence type="ECO:0000256" key="13">
    <source>
        <dbReference type="ARBA" id="ARBA00022777"/>
    </source>
</evidence>
<dbReference type="SUPFAM" id="SSF56112">
    <property type="entry name" value="Protein kinase-like (PK-like)"/>
    <property type="match status" value="1"/>
</dbReference>
<keyword evidence="26" id="KW-1185">Reference proteome</keyword>
<dbReference type="FunFam" id="3.80.10.10:FF:000400">
    <property type="entry name" value="Nuclear pore complex protein NUP107"/>
    <property type="match status" value="1"/>
</dbReference>
<gene>
    <name evidence="25" type="primary">LOC104585218</name>
    <name evidence="24" type="ORF">BRADI_4g44901v3</name>
</gene>
<dbReference type="OrthoDB" id="676979at2759"/>
<keyword evidence="8" id="KW-0808">Transferase</keyword>
<keyword evidence="5" id="KW-0723">Serine/threonine-protein kinase</keyword>
<evidence type="ECO:0000313" key="24">
    <source>
        <dbReference type="EMBL" id="KQJ92632.1"/>
    </source>
</evidence>
<keyword evidence="13" id="KW-0418">Kinase</keyword>
<keyword evidence="18" id="KW-0325">Glycoprotein</keyword>
<evidence type="ECO:0000256" key="16">
    <source>
        <dbReference type="ARBA" id="ARBA00023136"/>
    </source>
</evidence>
<keyword evidence="14 21" id="KW-0067">ATP-binding</keyword>
<evidence type="ECO:0000313" key="26">
    <source>
        <dbReference type="Proteomes" id="UP000008810"/>
    </source>
</evidence>
<evidence type="ECO:0000256" key="19">
    <source>
        <dbReference type="ARBA" id="ARBA00047899"/>
    </source>
</evidence>
<keyword evidence="15 22" id="KW-1133">Transmembrane helix</keyword>
<comment type="subcellular location">
    <subcellularLocation>
        <location evidence="1">Cell membrane</location>
        <topology evidence="1">Single-pass membrane protein</topology>
    </subcellularLocation>
    <subcellularLocation>
        <location evidence="2">Membrane</location>
        <topology evidence="2">Single-pass type I membrane protein</topology>
    </subcellularLocation>
</comment>
<dbReference type="GO" id="GO:0005524">
    <property type="term" value="F:ATP binding"/>
    <property type="evidence" value="ECO:0007669"/>
    <property type="project" value="UniProtKB-UniRule"/>
</dbReference>
<keyword evidence="16 22" id="KW-0472">Membrane</keyword>
<dbReference type="Gene3D" id="3.30.200.20">
    <property type="entry name" value="Phosphorylase Kinase, domain 1"/>
    <property type="match status" value="1"/>
</dbReference>
<protein>
    <recommendedName>
        <fullName evidence="3">non-specific serine/threonine protein kinase</fullName>
        <ecNumber evidence="3">2.7.11.1</ecNumber>
    </recommendedName>
</protein>
<evidence type="ECO:0000256" key="22">
    <source>
        <dbReference type="SAM" id="Phobius"/>
    </source>
</evidence>
<dbReference type="KEGG" id="bdi:104585218"/>
<evidence type="ECO:0000256" key="15">
    <source>
        <dbReference type="ARBA" id="ARBA00022989"/>
    </source>
</evidence>
<dbReference type="InterPro" id="IPR008266">
    <property type="entry name" value="Tyr_kinase_AS"/>
</dbReference>
<evidence type="ECO:0000256" key="21">
    <source>
        <dbReference type="PROSITE-ProRule" id="PRU10141"/>
    </source>
</evidence>
<dbReference type="FunFam" id="3.80.10.10:FF:000221">
    <property type="entry name" value="Leucine-rich repeat receptor-like protein kinase PXL1"/>
    <property type="match status" value="1"/>
</dbReference>
<dbReference type="GO" id="GO:0004672">
    <property type="term" value="F:protein kinase activity"/>
    <property type="evidence" value="ECO:0000318"/>
    <property type="project" value="GO_Central"/>
</dbReference>
<name>A0A0Q3J2S9_BRADI</name>
<keyword evidence="11" id="KW-0677">Repeat</keyword>
<dbReference type="PROSITE" id="PS51450">
    <property type="entry name" value="LRR"/>
    <property type="match status" value="2"/>
</dbReference>
<dbReference type="Pfam" id="PF08263">
    <property type="entry name" value="LRRNT_2"/>
    <property type="match status" value="1"/>
</dbReference>
<dbReference type="PROSITE" id="PS00109">
    <property type="entry name" value="PROTEIN_KINASE_TYR"/>
    <property type="match status" value="1"/>
</dbReference>
<evidence type="ECO:0000256" key="5">
    <source>
        <dbReference type="ARBA" id="ARBA00022527"/>
    </source>
</evidence>
<feature type="transmembrane region" description="Helical" evidence="22">
    <location>
        <begin position="26"/>
        <end position="48"/>
    </location>
</feature>
<evidence type="ECO:0000259" key="23">
    <source>
        <dbReference type="PROSITE" id="PS50011"/>
    </source>
</evidence>
<dbReference type="Pfam" id="PF13855">
    <property type="entry name" value="LRR_8"/>
    <property type="match status" value="1"/>
</dbReference>
<dbReference type="PANTHER" id="PTHR48053">
    <property type="entry name" value="LEUCINE RICH REPEAT FAMILY PROTEIN, EXPRESSED"/>
    <property type="match status" value="1"/>
</dbReference>
<dbReference type="InterPro" id="IPR000719">
    <property type="entry name" value="Prot_kinase_dom"/>
</dbReference>
<evidence type="ECO:0000256" key="20">
    <source>
        <dbReference type="ARBA" id="ARBA00048679"/>
    </source>
</evidence>
<reference evidence="24 25" key="1">
    <citation type="journal article" date="2010" name="Nature">
        <title>Genome sequencing and analysis of the model grass Brachypodium distachyon.</title>
        <authorList>
            <consortium name="International Brachypodium Initiative"/>
        </authorList>
    </citation>
    <scope>NUCLEOTIDE SEQUENCE [LARGE SCALE GENOMIC DNA]</scope>
    <source>
        <strain evidence="24 25">Bd21</strain>
    </source>
</reference>
<dbReference type="InterPro" id="IPR032675">
    <property type="entry name" value="LRR_dom_sf"/>
</dbReference>
<keyword evidence="10" id="KW-0732">Signal</keyword>
<dbReference type="GO" id="GO:0004674">
    <property type="term" value="F:protein serine/threonine kinase activity"/>
    <property type="evidence" value="ECO:0007669"/>
    <property type="project" value="UniProtKB-KW"/>
</dbReference>
<evidence type="ECO:0000256" key="6">
    <source>
        <dbReference type="ARBA" id="ARBA00022553"/>
    </source>
</evidence>
<dbReference type="SUPFAM" id="SSF52047">
    <property type="entry name" value="RNI-like"/>
    <property type="match status" value="1"/>
</dbReference>
<dbReference type="FunFam" id="3.80.10.10:FF:000177">
    <property type="entry name" value="Leucine-rich repeat receptor-like serine/threonine-protein kinase At1g17230"/>
    <property type="match status" value="1"/>
</dbReference>
<evidence type="ECO:0000256" key="17">
    <source>
        <dbReference type="ARBA" id="ARBA00023170"/>
    </source>
</evidence>
<feature type="binding site" evidence="21">
    <location>
        <position position="830"/>
    </location>
    <ligand>
        <name>ATP</name>
        <dbReference type="ChEBI" id="CHEBI:30616"/>
    </ligand>
</feature>
<evidence type="ECO:0000256" key="11">
    <source>
        <dbReference type="ARBA" id="ARBA00022737"/>
    </source>
</evidence>
<dbReference type="PROSITE" id="PS50011">
    <property type="entry name" value="PROTEIN_KINASE_DOM"/>
    <property type="match status" value="1"/>
</dbReference>
<evidence type="ECO:0000256" key="14">
    <source>
        <dbReference type="ARBA" id="ARBA00022840"/>
    </source>
</evidence>
<comment type="catalytic activity">
    <reaction evidence="19">
        <text>L-threonyl-[protein] + ATP = O-phospho-L-threonyl-[protein] + ADP + H(+)</text>
        <dbReference type="Rhea" id="RHEA:46608"/>
        <dbReference type="Rhea" id="RHEA-COMP:11060"/>
        <dbReference type="Rhea" id="RHEA-COMP:11605"/>
        <dbReference type="ChEBI" id="CHEBI:15378"/>
        <dbReference type="ChEBI" id="CHEBI:30013"/>
        <dbReference type="ChEBI" id="CHEBI:30616"/>
        <dbReference type="ChEBI" id="CHEBI:61977"/>
        <dbReference type="ChEBI" id="CHEBI:456216"/>
        <dbReference type="EC" id="2.7.11.1"/>
    </reaction>
</comment>
<dbReference type="GeneID" id="104585218"/>
<feature type="transmembrane region" description="Helical" evidence="22">
    <location>
        <begin position="737"/>
        <end position="759"/>
    </location>
</feature>
<dbReference type="AlphaFoldDB" id="A0A0Q3J2S9"/>
<comment type="catalytic activity">
    <reaction evidence="20">
        <text>L-seryl-[protein] + ATP = O-phospho-L-seryl-[protein] + ADP + H(+)</text>
        <dbReference type="Rhea" id="RHEA:17989"/>
        <dbReference type="Rhea" id="RHEA-COMP:9863"/>
        <dbReference type="Rhea" id="RHEA-COMP:11604"/>
        <dbReference type="ChEBI" id="CHEBI:15378"/>
        <dbReference type="ChEBI" id="CHEBI:29999"/>
        <dbReference type="ChEBI" id="CHEBI:30616"/>
        <dbReference type="ChEBI" id="CHEBI:83421"/>
        <dbReference type="ChEBI" id="CHEBI:456216"/>
        <dbReference type="EC" id="2.7.11.1"/>
    </reaction>
</comment>
<sequence length="1083" mass="119445">MSMLCSLISSFKQAHSLAMESLSPKLLASFTILIMATAATLVSVTAAVPPSLEGQAGALLAWKATLNNESQQALQSWANMSAPCNWRGIRCGMDKVQQQPVIVNISLPGMRLRGKLESLDFSALRTLTSLDLSHNELAGSIPWSIEVLVELHALLLQSNQIRGSIPPSLANLTKLRILELSNNQISSEIPRQIGNMSNLVTLNLSVNHLTGPIPPEIGHLEQLSILDLFDNNLSGSIPSSVGDLTKLTILYLDQNHLSGHIPPELGYLGNLEALALSNNTITGSIPRDLCNLTKLTTLYLWRSKLSGHIPPELGYLVNLEELSLQKNTLLGSIPNSLRNLTKLRILYLYTNKLSGYIPQQIGHLINLEELDLSENNLSGSIPNSLGDLKKLIVLNLFKNQISGKVPQEIGNLINLVNLDMSSNNLFGPLPSGLCAGGQLQRFVAMKNNLVGPLPTSLLICKSLVRVRLEQNQLEGDISKMGSYPNIVYIDISSNKLYGQLSHRWGECYKLTMLRASNNNINGAIPPSIGRLSRLRVFDVSSNKLDGEIPPEIGNLLALFNLSLGNNFLWGTIPHEVGFLTNLEYLDLSSNNLSGSIQGSIEHCCKLRFLKLSHNRLNGSIPIELGMLGNLQALLDLSDNSFKDKIPSQLGSLRMLEALNLSKNALNGSIPSSFLSLVSLLSIDMSYNQLEGSVPQNRFFEEAPIEWFLHNSKLCGVVKGLPACQITQSHGQDKKSKLFLLAIIPSVIFIILITAIVRILQCKRKKSNERSQIELQQTNLFAIWNFDGEDVYEKIMDATENFSDTHCIGIGGNGSVYRAQLPTGEIFAVKKIHAIEDSETFNREIDALLHIRHCNIAKLFGYCSAPRGRFLVYEYMDRGSLASYLKSEVTAIELDWARRLNIVRDVAHALSYMHHDCFAPIVHRDITSNNILLDLKFRACISDFGIAKILDVNAANCTKLAGTKGYLAPELAYTTRVTEKCDVYSFGVLVLELFMGHHPGDFLLSMATESTSLEDLLDTRLQLPEVGLASEIFKVIMIAIRCIEPNPSHRPTMQHVINMSSTTEGPDTTLDYLHTGIVTSVCWL</sequence>
<dbReference type="PANTHER" id="PTHR48053:SF123">
    <property type="entry name" value="PROTEIN KINASE DOMAIN-CONTAINING PROTEIN"/>
    <property type="match status" value="1"/>
</dbReference>
<evidence type="ECO:0000256" key="4">
    <source>
        <dbReference type="ARBA" id="ARBA00022475"/>
    </source>
</evidence>
<dbReference type="Pfam" id="PF00560">
    <property type="entry name" value="LRR_1"/>
    <property type="match status" value="8"/>
</dbReference>
<evidence type="ECO:0000256" key="12">
    <source>
        <dbReference type="ARBA" id="ARBA00022741"/>
    </source>
</evidence>
<keyword evidence="4" id="KW-1003">Cell membrane</keyword>
<dbReference type="GO" id="GO:0005886">
    <property type="term" value="C:plasma membrane"/>
    <property type="evidence" value="ECO:0007669"/>
    <property type="project" value="UniProtKB-SubCell"/>
</dbReference>
<dbReference type="InterPro" id="IPR001611">
    <property type="entry name" value="Leu-rich_rpt"/>
</dbReference>
<evidence type="ECO:0000256" key="8">
    <source>
        <dbReference type="ARBA" id="ARBA00022679"/>
    </source>
</evidence>
<dbReference type="SUPFAM" id="SSF52058">
    <property type="entry name" value="L domain-like"/>
    <property type="match status" value="1"/>
</dbReference>
<evidence type="ECO:0000256" key="7">
    <source>
        <dbReference type="ARBA" id="ARBA00022614"/>
    </source>
</evidence>
<dbReference type="EnsemblPlants" id="KQJ92632">
    <property type="protein sequence ID" value="KQJ92632"/>
    <property type="gene ID" value="BRADI_4g44901v3"/>
</dbReference>
<dbReference type="EMBL" id="CM000883">
    <property type="protein sequence ID" value="KQJ92632.1"/>
    <property type="molecule type" value="Genomic_DNA"/>
</dbReference>
<reference evidence="25" key="3">
    <citation type="submission" date="2018-08" db="UniProtKB">
        <authorList>
            <consortium name="EnsemblPlants"/>
        </authorList>
    </citation>
    <scope>IDENTIFICATION</scope>
    <source>
        <strain evidence="25">cv. Bd21</strain>
    </source>
</reference>
<accession>A0A0Q3J2S9</accession>
<dbReference type="RefSeq" id="XP_014758357.1">
    <property type="nucleotide sequence ID" value="XM_014902871.2"/>
</dbReference>
<dbReference type="InterPro" id="IPR013210">
    <property type="entry name" value="LRR_N_plant-typ"/>
</dbReference>